<dbReference type="EMBL" id="CM044704">
    <property type="protein sequence ID" value="KAI5669135.1"/>
    <property type="molecule type" value="Genomic_DNA"/>
</dbReference>
<organism evidence="1 2">
    <name type="scientific">Catharanthus roseus</name>
    <name type="common">Madagascar periwinkle</name>
    <name type="synonym">Vinca rosea</name>
    <dbReference type="NCBI Taxonomy" id="4058"/>
    <lineage>
        <taxon>Eukaryota</taxon>
        <taxon>Viridiplantae</taxon>
        <taxon>Streptophyta</taxon>
        <taxon>Embryophyta</taxon>
        <taxon>Tracheophyta</taxon>
        <taxon>Spermatophyta</taxon>
        <taxon>Magnoliopsida</taxon>
        <taxon>eudicotyledons</taxon>
        <taxon>Gunneridae</taxon>
        <taxon>Pentapetalae</taxon>
        <taxon>asterids</taxon>
        <taxon>lamiids</taxon>
        <taxon>Gentianales</taxon>
        <taxon>Apocynaceae</taxon>
        <taxon>Rauvolfioideae</taxon>
        <taxon>Vinceae</taxon>
        <taxon>Catharanthinae</taxon>
        <taxon>Catharanthus</taxon>
    </lineage>
</organism>
<keyword evidence="2" id="KW-1185">Reference proteome</keyword>
<reference evidence="2" key="1">
    <citation type="journal article" date="2023" name="Nat. Plants">
        <title>Single-cell RNA sequencing provides a high-resolution roadmap for understanding the multicellular compartmentation of specialized metabolism.</title>
        <authorList>
            <person name="Sun S."/>
            <person name="Shen X."/>
            <person name="Li Y."/>
            <person name="Li Y."/>
            <person name="Wang S."/>
            <person name="Li R."/>
            <person name="Zhang H."/>
            <person name="Shen G."/>
            <person name="Guo B."/>
            <person name="Wei J."/>
            <person name="Xu J."/>
            <person name="St-Pierre B."/>
            <person name="Chen S."/>
            <person name="Sun C."/>
        </authorList>
    </citation>
    <scope>NUCLEOTIDE SEQUENCE [LARGE SCALE GENOMIC DNA]</scope>
</reference>
<protein>
    <submittedName>
        <fullName evidence="1">Uncharacterized protein</fullName>
    </submittedName>
</protein>
<evidence type="ECO:0000313" key="1">
    <source>
        <dbReference type="EMBL" id="KAI5669135.1"/>
    </source>
</evidence>
<accession>A0ACC0B909</accession>
<sequence length="454" mass="51255">MALISPCALQSWNRIIKHQVFEGKPERALLTYIQMQELGEYADNYTYPILLKAVSALSISKVGFALHGQAIKTGFCHHSFVQTAFLNVYSHFGYRDDARRMFEQIPEKDLVVYNSMLDSYASVGDMENASILFDSMPCKDLLSYNIMVSGYARRGEMAMAHKVFDESPERDIFSWNSMILACCNAGDVRRARNFFEQMKERNVVTWNTMLTGYLANKCFDSAISLFEEMMEKNYDPDYLTVSIVLSAITSLGCLGKGQKLHVLAMEKGLASSPNVTTALIDMYAKCGKLQSSLEVFYKSQIKDIFCWNAILSGLALHGHAFAAFKLFDEMKSREVTPDDITFIALLSACNHMGLVQKGIELFHRMEKEFHIYPKSEHYSCIVDLLGRAGFLVDAFQFIKSIQFEPGKTILGALLGACVNHRDVEIGEEVLKLIVKRADDKLSDGEYMMILGVHF</sequence>
<proteinExistence type="predicted"/>
<gene>
    <name evidence="1" type="ORF">M9H77_18988</name>
</gene>
<dbReference type="Proteomes" id="UP001060085">
    <property type="component" value="Linkage Group LG04"/>
</dbReference>
<name>A0ACC0B909_CATRO</name>
<evidence type="ECO:0000313" key="2">
    <source>
        <dbReference type="Proteomes" id="UP001060085"/>
    </source>
</evidence>
<comment type="caution">
    <text evidence="1">The sequence shown here is derived from an EMBL/GenBank/DDBJ whole genome shotgun (WGS) entry which is preliminary data.</text>
</comment>